<evidence type="ECO:0000256" key="4">
    <source>
        <dbReference type="ARBA" id="ARBA00022827"/>
    </source>
</evidence>
<keyword evidence="10" id="KW-1185">Reference proteome</keyword>
<dbReference type="GO" id="GO:0004791">
    <property type="term" value="F:thioredoxin-disulfide reductase (NADPH) activity"/>
    <property type="evidence" value="ECO:0007669"/>
    <property type="project" value="UniProtKB-EC"/>
</dbReference>
<dbReference type="PRINTS" id="PR00469">
    <property type="entry name" value="PNDRDTASEII"/>
</dbReference>
<accession>A0A1X6WPI8</accession>
<evidence type="ECO:0000259" key="8">
    <source>
        <dbReference type="Pfam" id="PF07992"/>
    </source>
</evidence>
<dbReference type="Proteomes" id="UP000195918">
    <property type="component" value="Unassembled WGS sequence"/>
</dbReference>
<dbReference type="EC" id="1.8.1.9" evidence="9"/>
<dbReference type="InterPro" id="IPR050097">
    <property type="entry name" value="Ferredoxin-NADP_redctase_2"/>
</dbReference>
<keyword evidence="6" id="KW-1015">Disulfide bond</keyword>
<evidence type="ECO:0000256" key="1">
    <source>
        <dbReference type="ARBA" id="ARBA00001974"/>
    </source>
</evidence>
<name>A0A1X6WPI8_9ENTE</name>
<keyword evidence="3" id="KW-0285">Flavoprotein</keyword>
<keyword evidence="5 9" id="KW-0560">Oxidoreductase</keyword>
<evidence type="ECO:0000256" key="7">
    <source>
        <dbReference type="ARBA" id="ARBA00023284"/>
    </source>
</evidence>
<feature type="domain" description="FAD/NAD(P)-binding" evidence="8">
    <location>
        <begin position="5"/>
        <end position="305"/>
    </location>
</feature>
<dbReference type="EMBL" id="FWFD01000013">
    <property type="protein sequence ID" value="SLM86178.1"/>
    <property type="molecule type" value="Genomic_DNA"/>
</dbReference>
<reference evidence="10" key="1">
    <citation type="submission" date="2017-02" db="EMBL/GenBank/DDBJ databases">
        <authorList>
            <person name="Dridi B."/>
        </authorList>
    </citation>
    <scope>NUCLEOTIDE SEQUENCE [LARGE SCALE GENOMIC DNA]</scope>
    <source>
        <strain evidence="10">bH819</strain>
    </source>
</reference>
<dbReference type="PRINTS" id="PR00368">
    <property type="entry name" value="FADPNR"/>
</dbReference>
<protein>
    <submittedName>
        <fullName evidence="9">Thioredoxin reductase</fullName>
        <ecNumber evidence="9">1.8.1.9</ecNumber>
    </submittedName>
</protein>
<evidence type="ECO:0000256" key="3">
    <source>
        <dbReference type="ARBA" id="ARBA00022630"/>
    </source>
</evidence>
<gene>
    <name evidence="9" type="ORF">FM121_08820</name>
</gene>
<dbReference type="RefSeq" id="WP_179203841.1">
    <property type="nucleotide sequence ID" value="NZ_FWFD01000013.1"/>
</dbReference>
<sequence length="320" mass="34224">MEEIYDVVIIGGGPSGLTAALYNARARLKVLVLEKTKLGGQIALTHEIANFPGSVMGADDKEPSGPQLIKRMADQATTYGAEILIGKDVVSLDLEGTIKRVICGDGTAYDARAVICSNGATPRPIGCHGEKELQGKGVSYCATCDGAFFEDLEVYVVGGGNSAVEEAEFITSFARKVTILQNLGHLTADEIAIEQAKKNSKIEYKFNTVIEEIHGDGLVESMVIKNTETGETTEIVADEDDGTFGIFVFIGYIPKTDLYKGVLDLDQWGYIKTKEDMSTSLTGVFAAGDIRPKTLRQVITAAGDGAIAAHSAQKYIESIN</sequence>
<comment type="cofactor">
    <cofactor evidence="1">
        <name>FAD</name>
        <dbReference type="ChEBI" id="CHEBI:57692"/>
    </cofactor>
</comment>
<dbReference type="InterPro" id="IPR023753">
    <property type="entry name" value="FAD/NAD-binding_dom"/>
</dbReference>
<dbReference type="InterPro" id="IPR008255">
    <property type="entry name" value="Pyr_nucl-diS_OxRdtase_2_AS"/>
</dbReference>
<evidence type="ECO:0000256" key="5">
    <source>
        <dbReference type="ARBA" id="ARBA00023002"/>
    </source>
</evidence>
<dbReference type="AlphaFoldDB" id="A0A1X6WPI8"/>
<evidence type="ECO:0000256" key="2">
    <source>
        <dbReference type="ARBA" id="ARBA00011738"/>
    </source>
</evidence>
<organism evidence="9 10">
    <name type="scientific">Vagococcus fluvialis bH819</name>
    <dbReference type="NCBI Taxonomy" id="1255619"/>
    <lineage>
        <taxon>Bacteria</taxon>
        <taxon>Bacillati</taxon>
        <taxon>Bacillota</taxon>
        <taxon>Bacilli</taxon>
        <taxon>Lactobacillales</taxon>
        <taxon>Enterococcaceae</taxon>
        <taxon>Vagococcus</taxon>
    </lineage>
</organism>
<proteinExistence type="predicted"/>
<comment type="subunit">
    <text evidence="2">Homodimer.</text>
</comment>
<dbReference type="PANTHER" id="PTHR48105">
    <property type="entry name" value="THIOREDOXIN REDUCTASE 1-RELATED-RELATED"/>
    <property type="match status" value="1"/>
</dbReference>
<dbReference type="Pfam" id="PF07992">
    <property type="entry name" value="Pyr_redox_2"/>
    <property type="match status" value="1"/>
</dbReference>
<keyword evidence="4" id="KW-0274">FAD</keyword>
<evidence type="ECO:0000313" key="9">
    <source>
        <dbReference type="EMBL" id="SLM86178.1"/>
    </source>
</evidence>
<dbReference type="PROSITE" id="PS00573">
    <property type="entry name" value="PYRIDINE_REDOX_2"/>
    <property type="match status" value="1"/>
</dbReference>
<dbReference type="Gene3D" id="3.50.50.60">
    <property type="entry name" value="FAD/NAD(P)-binding domain"/>
    <property type="match status" value="2"/>
</dbReference>
<dbReference type="SUPFAM" id="SSF51905">
    <property type="entry name" value="FAD/NAD(P)-binding domain"/>
    <property type="match status" value="1"/>
</dbReference>
<evidence type="ECO:0000313" key="10">
    <source>
        <dbReference type="Proteomes" id="UP000195918"/>
    </source>
</evidence>
<dbReference type="InterPro" id="IPR036188">
    <property type="entry name" value="FAD/NAD-bd_sf"/>
</dbReference>
<keyword evidence="7" id="KW-0676">Redox-active center</keyword>
<evidence type="ECO:0000256" key="6">
    <source>
        <dbReference type="ARBA" id="ARBA00023157"/>
    </source>
</evidence>